<comment type="subcellular location">
    <subcellularLocation>
        <location evidence="1">Cell membrane</location>
        <topology evidence="1">Single-pass membrane protein</topology>
    </subcellularLocation>
    <subcellularLocation>
        <location evidence="2">Endoplasmic reticulum membrane</location>
    </subcellularLocation>
</comment>
<dbReference type="InterPro" id="IPR045034">
    <property type="entry name" value="O-acyltransferase_WSD1-like"/>
</dbReference>
<proteinExistence type="inferred from homology"/>
<keyword evidence="14" id="KW-1185">Reference proteome</keyword>
<evidence type="ECO:0000313" key="15">
    <source>
        <dbReference type="RefSeq" id="XP_021841812.2"/>
    </source>
</evidence>
<evidence type="ECO:0000256" key="5">
    <source>
        <dbReference type="ARBA" id="ARBA00022679"/>
    </source>
</evidence>
<keyword evidence="5" id="KW-0808">Transferase</keyword>
<comment type="catalytic activity">
    <reaction evidence="9">
        <text>a long chain fatty alcohol + a fatty acyl-CoA = a long-chain alcohol wax ester + CoA</text>
        <dbReference type="Rhea" id="RHEA:38443"/>
        <dbReference type="ChEBI" id="CHEBI:17135"/>
        <dbReference type="ChEBI" id="CHEBI:57287"/>
        <dbReference type="ChEBI" id="CHEBI:77636"/>
        <dbReference type="ChEBI" id="CHEBI:235323"/>
        <dbReference type="EC" id="2.3.1.75"/>
    </reaction>
</comment>
<dbReference type="InterPro" id="IPR004255">
    <property type="entry name" value="O-acyltransferase_WSD1_N"/>
</dbReference>
<comment type="pathway">
    <text evidence="3">Glycerolipid metabolism; triacylglycerol biosynthesis.</text>
</comment>
<dbReference type="GeneID" id="110782057"/>
<name>A0A9R0I2W5_SPIOL</name>
<evidence type="ECO:0000256" key="9">
    <source>
        <dbReference type="ARBA" id="ARBA00047604"/>
    </source>
</evidence>
<dbReference type="PANTHER" id="PTHR31650:SF34">
    <property type="entry name" value="O-ACYLTRANSFERASE WSD1-LIKE ISOFORM X1"/>
    <property type="match status" value="1"/>
</dbReference>
<evidence type="ECO:0000256" key="3">
    <source>
        <dbReference type="ARBA" id="ARBA00004771"/>
    </source>
</evidence>
<dbReference type="Proteomes" id="UP000813463">
    <property type="component" value="Chromosome 2"/>
</dbReference>
<sequence length="484" mass="54367">MKPILQIKTEGKQENDEPEPESETEPVSPTGQYLSSKTLNTCILAILESEVPIDESCLVPQLRDVFLPINPRFSSIMQITDKKGVRLWKKVKVNLHDHVNIPRFPEGLSTESYDNFFDEYLTKISSEPLPEERPLWELHIINCPTSKAAGHMIFKLHHALGDGYSLMGALLSCVKRADDPSLPLTFPSTRGKLSEVKMKNTKSCLSLMPIRTLSAIYKGASDLGWSFMKTTCISDDQTPIRSGNKNPVFNPINVSTLAFSLDQIKFIKTKLGATVNDTISGIIFLGTRLYMQETQTKFCNSRSTAMMILNTRIKRDYMSVDDMINADTKIWGNKFSFLHIALPKLINDKCSNPLDFVYKTGKQIKRYRSSPVVYLTSHCLRIMREYKGCEVVAKRIHSTLSRSSMTMSNMIGPVEQVTLAGHPIKGMYFMITGNPQSLVISVMSYSQTLRIGVGAEKGFIDSKKLNSCIENAFELIFEAATKSK</sequence>
<evidence type="ECO:0000256" key="10">
    <source>
        <dbReference type="ARBA" id="ARBA00048109"/>
    </source>
</evidence>
<protein>
    <submittedName>
        <fullName evidence="15">Wax ester synthase/diacylglycerol acyltransferase 4 isoform X1</fullName>
    </submittedName>
</protein>
<evidence type="ECO:0000259" key="13">
    <source>
        <dbReference type="Pfam" id="PF06974"/>
    </source>
</evidence>
<keyword evidence="6" id="KW-0256">Endoplasmic reticulum</keyword>
<gene>
    <name evidence="15" type="primary">LOC110782057</name>
</gene>
<dbReference type="Pfam" id="PF03007">
    <property type="entry name" value="WS_DGAT_cat"/>
    <property type="match status" value="1"/>
</dbReference>
<organism evidence="14 15">
    <name type="scientific">Spinacia oleracea</name>
    <name type="common">Spinach</name>
    <dbReference type="NCBI Taxonomy" id="3562"/>
    <lineage>
        <taxon>Eukaryota</taxon>
        <taxon>Viridiplantae</taxon>
        <taxon>Streptophyta</taxon>
        <taxon>Embryophyta</taxon>
        <taxon>Tracheophyta</taxon>
        <taxon>Spermatophyta</taxon>
        <taxon>Magnoliopsida</taxon>
        <taxon>eudicotyledons</taxon>
        <taxon>Gunneridae</taxon>
        <taxon>Pentapetalae</taxon>
        <taxon>Caryophyllales</taxon>
        <taxon>Chenopodiaceae</taxon>
        <taxon>Chenopodioideae</taxon>
        <taxon>Anserineae</taxon>
        <taxon>Spinacia</taxon>
    </lineage>
</organism>
<dbReference type="PANTHER" id="PTHR31650">
    <property type="entry name" value="O-ACYLTRANSFERASE (WSD1-LIKE) FAMILY PROTEIN"/>
    <property type="match status" value="1"/>
</dbReference>
<evidence type="ECO:0000256" key="1">
    <source>
        <dbReference type="ARBA" id="ARBA00004162"/>
    </source>
</evidence>
<dbReference type="Pfam" id="PF06974">
    <property type="entry name" value="WS_DGAT_C"/>
    <property type="match status" value="1"/>
</dbReference>
<keyword evidence="7 15" id="KW-0012">Acyltransferase</keyword>
<evidence type="ECO:0000313" key="14">
    <source>
        <dbReference type="Proteomes" id="UP000813463"/>
    </source>
</evidence>
<feature type="region of interest" description="Disordered" evidence="11">
    <location>
        <begin position="1"/>
        <end position="33"/>
    </location>
</feature>
<feature type="domain" description="O-acyltransferase WSD1-like N-terminal" evidence="12">
    <location>
        <begin position="71"/>
        <end position="278"/>
    </location>
</feature>
<dbReference type="GO" id="GO:0005886">
    <property type="term" value="C:plasma membrane"/>
    <property type="evidence" value="ECO:0000318"/>
    <property type="project" value="GO_Central"/>
</dbReference>
<dbReference type="AlphaFoldDB" id="A0A9R0I2W5"/>
<accession>A0A9R0I2W5</accession>
<comment type="pathway">
    <text evidence="4">Lipid metabolism.</text>
</comment>
<dbReference type="KEGG" id="soe:110782057"/>
<reference evidence="15" key="2">
    <citation type="submission" date="2025-08" db="UniProtKB">
        <authorList>
            <consortium name="RefSeq"/>
        </authorList>
    </citation>
    <scope>IDENTIFICATION</scope>
    <source>
        <tissue evidence="15">Leaf</tissue>
    </source>
</reference>
<reference evidence="14" key="1">
    <citation type="journal article" date="2021" name="Nat. Commun.">
        <title>Genomic analyses provide insights into spinach domestication and the genetic basis of agronomic traits.</title>
        <authorList>
            <person name="Cai X."/>
            <person name="Sun X."/>
            <person name="Xu C."/>
            <person name="Sun H."/>
            <person name="Wang X."/>
            <person name="Ge C."/>
            <person name="Zhang Z."/>
            <person name="Wang Q."/>
            <person name="Fei Z."/>
            <person name="Jiao C."/>
            <person name="Wang Q."/>
        </authorList>
    </citation>
    <scope>NUCLEOTIDE SEQUENCE [LARGE SCALE GENOMIC DNA]</scope>
    <source>
        <strain evidence="14">cv. Varoflay</strain>
    </source>
</reference>
<dbReference type="RefSeq" id="XP_021841812.2">
    <property type="nucleotide sequence ID" value="XM_021986120.2"/>
</dbReference>
<evidence type="ECO:0000256" key="2">
    <source>
        <dbReference type="ARBA" id="ARBA00004586"/>
    </source>
</evidence>
<dbReference type="GO" id="GO:0019432">
    <property type="term" value="P:triglyceride biosynthetic process"/>
    <property type="evidence" value="ECO:0000318"/>
    <property type="project" value="GO_Central"/>
</dbReference>
<evidence type="ECO:0000256" key="8">
    <source>
        <dbReference type="ARBA" id="ARBA00024360"/>
    </source>
</evidence>
<evidence type="ECO:0000256" key="7">
    <source>
        <dbReference type="ARBA" id="ARBA00023315"/>
    </source>
</evidence>
<evidence type="ECO:0000256" key="4">
    <source>
        <dbReference type="ARBA" id="ARBA00005189"/>
    </source>
</evidence>
<comment type="catalytic activity">
    <reaction evidence="10">
        <text>an acyl-CoA + a 1,2-diacyl-sn-glycerol = a triacyl-sn-glycerol + CoA</text>
        <dbReference type="Rhea" id="RHEA:10868"/>
        <dbReference type="ChEBI" id="CHEBI:17815"/>
        <dbReference type="ChEBI" id="CHEBI:57287"/>
        <dbReference type="ChEBI" id="CHEBI:58342"/>
        <dbReference type="ChEBI" id="CHEBI:64615"/>
        <dbReference type="EC" id="2.3.1.20"/>
    </reaction>
</comment>
<feature type="domain" description="O-acyltransferase WSD1 C-terminal" evidence="13">
    <location>
        <begin position="331"/>
        <end position="476"/>
    </location>
</feature>
<dbReference type="GO" id="GO:0008374">
    <property type="term" value="F:O-acyltransferase activity"/>
    <property type="evidence" value="ECO:0000318"/>
    <property type="project" value="GO_Central"/>
</dbReference>
<evidence type="ECO:0000259" key="12">
    <source>
        <dbReference type="Pfam" id="PF03007"/>
    </source>
</evidence>
<comment type="similarity">
    <text evidence="8">In the N-terminal section; belongs to the long-chain O-acyltransferase family.</text>
</comment>
<evidence type="ECO:0000256" key="6">
    <source>
        <dbReference type="ARBA" id="ARBA00022824"/>
    </source>
</evidence>
<dbReference type="InterPro" id="IPR009721">
    <property type="entry name" value="O-acyltransferase_WSD1_C"/>
</dbReference>
<evidence type="ECO:0000256" key="11">
    <source>
        <dbReference type="SAM" id="MobiDB-lite"/>
    </source>
</evidence>